<comment type="cofactor">
    <cofactor evidence="13">
        <name>Zn(2+)</name>
        <dbReference type="ChEBI" id="CHEBI:29105"/>
    </cofactor>
    <text evidence="13">Binds 1 zinc ion per monomer.</text>
</comment>
<dbReference type="InterPro" id="IPR019475">
    <property type="entry name" value="DNA_primase_DnaB-bd"/>
</dbReference>
<dbReference type="PIRSF" id="PIRSF002811">
    <property type="entry name" value="DnaG"/>
    <property type="match status" value="1"/>
</dbReference>
<comment type="similarity">
    <text evidence="12 13">Belongs to the DnaG primase family.</text>
</comment>
<dbReference type="EMBL" id="JAUJEA010000005">
    <property type="protein sequence ID" value="MDN5202860.1"/>
    <property type="molecule type" value="Genomic_DNA"/>
</dbReference>
<evidence type="ECO:0000256" key="6">
    <source>
        <dbReference type="ARBA" id="ARBA00022723"/>
    </source>
</evidence>
<evidence type="ECO:0000313" key="15">
    <source>
        <dbReference type="EMBL" id="MDN5202860.1"/>
    </source>
</evidence>
<dbReference type="RefSeq" id="WP_346752879.1">
    <property type="nucleotide sequence ID" value="NZ_JAUJEA010000005.1"/>
</dbReference>
<evidence type="ECO:0000256" key="1">
    <source>
        <dbReference type="ARBA" id="ARBA00022478"/>
    </source>
</evidence>
<evidence type="ECO:0000256" key="5">
    <source>
        <dbReference type="ARBA" id="ARBA00022705"/>
    </source>
</evidence>
<dbReference type="InterPro" id="IPR036977">
    <property type="entry name" value="DNA_primase_Znf_CHC2"/>
</dbReference>
<evidence type="ECO:0000256" key="4">
    <source>
        <dbReference type="ARBA" id="ARBA00022695"/>
    </source>
</evidence>
<dbReference type="SUPFAM" id="SSF56731">
    <property type="entry name" value="DNA primase core"/>
    <property type="match status" value="1"/>
</dbReference>
<dbReference type="NCBIfam" id="TIGR01391">
    <property type="entry name" value="dnaG"/>
    <property type="match status" value="1"/>
</dbReference>
<accession>A0ABT8KTQ0</accession>
<dbReference type="SMART" id="SM00400">
    <property type="entry name" value="ZnF_CHCC"/>
    <property type="match status" value="1"/>
</dbReference>
<keyword evidence="10 12" id="KW-0238">DNA-binding</keyword>
<comment type="function">
    <text evidence="12 13">RNA polymerase that catalyzes the synthesis of short RNA molecules used as primers for DNA polymerase during DNA replication.</text>
</comment>
<dbReference type="InterPro" id="IPR034151">
    <property type="entry name" value="TOPRIM_DnaG_bac"/>
</dbReference>
<dbReference type="HAMAP" id="MF_00974">
    <property type="entry name" value="DNA_primase_DnaG"/>
    <property type="match status" value="1"/>
</dbReference>
<keyword evidence="1 12" id="KW-0240">DNA-directed RNA polymerase</keyword>
<reference evidence="15" key="1">
    <citation type="submission" date="2023-06" db="EMBL/GenBank/DDBJ databases">
        <title>Genomic of Parafulvivirga corallium.</title>
        <authorList>
            <person name="Wang G."/>
        </authorList>
    </citation>
    <scope>NUCLEOTIDE SEQUENCE</scope>
    <source>
        <strain evidence="15">BMA10</strain>
    </source>
</reference>
<evidence type="ECO:0000259" key="14">
    <source>
        <dbReference type="PROSITE" id="PS50880"/>
    </source>
</evidence>
<gene>
    <name evidence="12 15" type="primary">dnaG</name>
    <name evidence="15" type="ORF">QQ008_15830</name>
</gene>
<keyword evidence="7" id="KW-0863">Zinc-finger</keyword>
<keyword evidence="8 13" id="KW-0862">Zinc</keyword>
<evidence type="ECO:0000256" key="13">
    <source>
        <dbReference type="PIRNR" id="PIRNR002811"/>
    </source>
</evidence>
<organism evidence="15 16">
    <name type="scientific">Splendidivirga corallicola</name>
    <dbReference type="NCBI Taxonomy" id="3051826"/>
    <lineage>
        <taxon>Bacteria</taxon>
        <taxon>Pseudomonadati</taxon>
        <taxon>Bacteroidota</taxon>
        <taxon>Cytophagia</taxon>
        <taxon>Cytophagales</taxon>
        <taxon>Splendidivirgaceae</taxon>
        <taxon>Splendidivirga</taxon>
    </lineage>
</organism>
<comment type="caution">
    <text evidence="12">Lacks conserved residue(s) required for the propagation of feature annotation.</text>
</comment>
<dbReference type="EC" id="2.7.7.101" evidence="12"/>
<dbReference type="Pfam" id="PF08275">
    <property type="entry name" value="DNAG_N"/>
    <property type="match status" value="1"/>
</dbReference>
<evidence type="ECO:0000256" key="12">
    <source>
        <dbReference type="HAMAP-Rule" id="MF_00974"/>
    </source>
</evidence>
<evidence type="ECO:0000256" key="7">
    <source>
        <dbReference type="ARBA" id="ARBA00022771"/>
    </source>
</evidence>
<keyword evidence="2 12" id="KW-0639">Primosome</keyword>
<dbReference type="InterPro" id="IPR050219">
    <property type="entry name" value="DnaG_primase"/>
</dbReference>
<dbReference type="Proteomes" id="UP001172082">
    <property type="component" value="Unassembled WGS sequence"/>
</dbReference>
<evidence type="ECO:0000256" key="9">
    <source>
        <dbReference type="ARBA" id="ARBA00022842"/>
    </source>
</evidence>
<evidence type="ECO:0000256" key="10">
    <source>
        <dbReference type="ARBA" id="ARBA00023125"/>
    </source>
</evidence>
<keyword evidence="11 12" id="KW-0804">Transcription</keyword>
<keyword evidence="5 12" id="KW-0235">DNA replication</keyword>
<dbReference type="InterPro" id="IPR006171">
    <property type="entry name" value="TOPRIM_dom"/>
</dbReference>
<evidence type="ECO:0000256" key="8">
    <source>
        <dbReference type="ARBA" id="ARBA00022833"/>
    </source>
</evidence>
<dbReference type="InterPro" id="IPR013264">
    <property type="entry name" value="DNAG_N"/>
</dbReference>
<dbReference type="InterPro" id="IPR037068">
    <property type="entry name" value="DNA_primase_core_N_sf"/>
</dbReference>
<dbReference type="Gene3D" id="3.90.580.10">
    <property type="entry name" value="Zinc finger, CHC2-type domain"/>
    <property type="match status" value="1"/>
</dbReference>
<evidence type="ECO:0000256" key="3">
    <source>
        <dbReference type="ARBA" id="ARBA00022679"/>
    </source>
</evidence>
<dbReference type="InterPro" id="IPR030846">
    <property type="entry name" value="DnaG_bac"/>
</dbReference>
<dbReference type="Pfam" id="PF13155">
    <property type="entry name" value="Toprim_2"/>
    <property type="match status" value="1"/>
</dbReference>
<evidence type="ECO:0000256" key="2">
    <source>
        <dbReference type="ARBA" id="ARBA00022515"/>
    </source>
</evidence>
<dbReference type="SUPFAM" id="SSF57783">
    <property type="entry name" value="Zinc beta-ribbon"/>
    <property type="match status" value="1"/>
</dbReference>
<dbReference type="Pfam" id="PF01807">
    <property type="entry name" value="Zn_ribbon_DnaG"/>
    <property type="match status" value="1"/>
</dbReference>
<dbReference type="Gene3D" id="3.90.980.10">
    <property type="entry name" value="DNA primase, catalytic core, N-terminal domain"/>
    <property type="match status" value="1"/>
</dbReference>
<sequence>MNRFFDFTLSISQETIDRIKGQIDIVDVLSDFLTMKRVGQNYRALSPFTNEKTPSFYISPSKGIFKDFSSGKGGDAINFIMEHEGLSYLETLKYLAKKYGIEIVEEEQTDEQIQKQNERESLYIVINYAAEYYRDMLWNHADGKAIGLSYFKERGFTDQVIKKFELGYSLDQWDGFAKAASAKGYSTDILEKAGLLISKDDRFYDRFRGRVTFPIHNVTGKVIAFGARTLSNNKKQPKYINSPETEIYHKSKILYGIHQAKQAIRNGDNCYLVEGYTDVISLHLSGVENVVASSGTSLTDDQIKLIGRYSENITVLFDGDAAGLRASIRGIDMILEKGMNVKTVVFPEGEDPDSYSQKLGTTKFQEYLQEQSQDFIKFKVSLLTSEAAGDPLKKAETIREIVESIAKIPDPIKRTVYIQECSKILEIDESVLISEQNKILIRQNKEKRNKVKSKEEAPPDVRDIEEVSTKPEVTNFISLQEKESIRLLINYGSRIVEGDFKFCDYILKELEDIEFDTPIYAEIISLYKQKLQEGVVIDTEYLIHNGSNAVKQEIINLEMEMNRYELSKNWYDRYQILVPNETDILDNVVFTNIQRLKFRVIQKIIQSNVEALKEEEDLAKQEELLQVISAYKKMEMDVAKILGNVISK</sequence>
<comment type="catalytic activity">
    <reaction evidence="12">
        <text>ssDNA + n NTP = ssDNA/pppN(pN)n-1 hybrid + (n-1) diphosphate.</text>
        <dbReference type="EC" id="2.7.7.101"/>
    </reaction>
</comment>
<dbReference type="CDD" id="cd03364">
    <property type="entry name" value="TOPRIM_DnaG_primases"/>
    <property type="match status" value="1"/>
</dbReference>
<dbReference type="Gene3D" id="3.40.1360.10">
    <property type="match status" value="1"/>
</dbReference>
<comment type="caution">
    <text evidence="15">The sequence shown here is derived from an EMBL/GenBank/DDBJ whole genome shotgun (WGS) entry which is preliminary data.</text>
</comment>
<dbReference type="SMART" id="SM00493">
    <property type="entry name" value="TOPRIM"/>
    <property type="match status" value="1"/>
</dbReference>
<keyword evidence="4 12" id="KW-0548">Nucleotidyltransferase</keyword>
<proteinExistence type="inferred from homology"/>
<keyword evidence="9" id="KW-0460">Magnesium</keyword>
<keyword evidence="16" id="KW-1185">Reference proteome</keyword>
<evidence type="ECO:0000313" key="16">
    <source>
        <dbReference type="Proteomes" id="UP001172082"/>
    </source>
</evidence>
<dbReference type="PANTHER" id="PTHR30313">
    <property type="entry name" value="DNA PRIMASE"/>
    <property type="match status" value="1"/>
</dbReference>
<comment type="subunit">
    <text evidence="12">Monomer. Interacts with DnaB.</text>
</comment>
<keyword evidence="3 12" id="KW-0808">Transferase</keyword>
<dbReference type="PROSITE" id="PS50880">
    <property type="entry name" value="TOPRIM"/>
    <property type="match status" value="1"/>
</dbReference>
<protein>
    <recommendedName>
        <fullName evidence="12 13">DNA primase</fullName>
        <ecNumber evidence="12">2.7.7.101</ecNumber>
    </recommendedName>
</protein>
<feature type="domain" description="Toprim" evidence="14">
    <location>
        <begin position="268"/>
        <end position="349"/>
    </location>
</feature>
<dbReference type="PANTHER" id="PTHR30313:SF2">
    <property type="entry name" value="DNA PRIMASE"/>
    <property type="match status" value="1"/>
</dbReference>
<dbReference type="Pfam" id="PF10410">
    <property type="entry name" value="DnaB_bind"/>
    <property type="match status" value="1"/>
</dbReference>
<evidence type="ECO:0000256" key="11">
    <source>
        <dbReference type="ARBA" id="ARBA00023163"/>
    </source>
</evidence>
<dbReference type="InterPro" id="IPR002694">
    <property type="entry name" value="Znf_CHC2"/>
</dbReference>
<keyword evidence="6 13" id="KW-0479">Metal-binding</keyword>
<dbReference type="InterPro" id="IPR006295">
    <property type="entry name" value="DNA_primase_DnaG"/>
</dbReference>
<name>A0ABT8KTQ0_9BACT</name>